<organism evidence="11 12">
    <name type="scientific">Cymbomonas tetramitiformis</name>
    <dbReference type="NCBI Taxonomy" id="36881"/>
    <lineage>
        <taxon>Eukaryota</taxon>
        <taxon>Viridiplantae</taxon>
        <taxon>Chlorophyta</taxon>
        <taxon>Pyramimonadophyceae</taxon>
        <taxon>Pyramimonadales</taxon>
        <taxon>Pyramimonadaceae</taxon>
        <taxon>Cymbomonas</taxon>
    </lineage>
</organism>
<evidence type="ECO:0000313" key="12">
    <source>
        <dbReference type="Proteomes" id="UP001190700"/>
    </source>
</evidence>
<evidence type="ECO:0000259" key="9">
    <source>
        <dbReference type="Pfam" id="PF00580"/>
    </source>
</evidence>
<feature type="domain" description="UvrD-like helicase ATP-binding" evidence="9">
    <location>
        <begin position="131"/>
        <end position="181"/>
    </location>
</feature>
<dbReference type="InterPro" id="IPR000212">
    <property type="entry name" value="DNA_helicase_UvrD/REP"/>
</dbReference>
<dbReference type="InterPro" id="IPR027417">
    <property type="entry name" value="P-loop_NTPase"/>
</dbReference>
<dbReference type="Pfam" id="PF13361">
    <property type="entry name" value="UvrD_C"/>
    <property type="match status" value="1"/>
</dbReference>
<keyword evidence="5" id="KW-0413">Isomerase</keyword>
<evidence type="ECO:0000256" key="5">
    <source>
        <dbReference type="ARBA" id="ARBA00023235"/>
    </source>
</evidence>
<comment type="caution">
    <text evidence="11">The sequence shown here is derived from an EMBL/GenBank/DDBJ whole genome shotgun (WGS) entry which is preliminary data.</text>
</comment>
<accession>A0AAE0FT51</accession>
<dbReference type="PANTHER" id="PTHR11070">
    <property type="entry name" value="UVRD / RECB / PCRA DNA HELICASE FAMILY MEMBER"/>
    <property type="match status" value="1"/>
</dbReference>
<dbReference type="InterPro" id="IPR014017">
    <property type="entry name" value="DNA_helicase_UvrD-like_C"/>
</dbReference>
<evidence type="ECO:0000256" key="1">
    <source>
        <dbReference type="ARBA" id="ARBA00022741"/>
    </source>
</evidence>
<dbReference type="InterPro" id="IPR014016">
    <property type="entry name" value="UvrD-like_ATP-bd"/>
</dbReference>
<dbReference type="Proteomes" id="UP001190700">
    <property type="component" value="Unassembled WGS sequence"/>
</dbReference>
<sequence>MMSGRRPCADFGVNDVQQLLSIQGGELKGFVGGKDATLQAVVDCFCNYLKSVDIHPGEDHFSDKYKRQLERAKSSALGLDKVRRSQEAVLAHTKSLWRGCRGCRASLFPKVPHNAYVKEFALEGKLLVDDKSGSPYDYLLVDEAQDLNAVYLRVIHNQTMCKKVIVGDGYQHLYGFNGSMNAIEALLAERTLSLTQSFRFGSQIAYVLNKLLRHSFGEHDVLVGGGPPGHVYCWETMHSTGELEELTGLAGAPHAPTSTSTATSAFGDDIAEDGPTKVPPAFLPLTMVTRTNIGWFKMAHKLHGQGHRLSCDLTTWQMMSAKLTDLDQFFALHQGRGRGSKPPAYAAFVSWSHLKAFAEVVNDLQLMSYIGFVEAHPGRMDQMLSAVEHDLRPEPPQVDIKFTTTHKAKGLEYSSVLIGNGFFPMTSVNTDRYGITPADRATPLAPNEANNEWDERCILYVAMSRAQTRLLLPREMRRWLEYGVDGEWYWDEDSQSRTCIAAASEVVLKSDLLARAGIRSQEQEQQAGASDVPWIPCSLCQANIFNSQDPLVIRIKNGKNRYGEPIICSAEGCAMSTMFGALVCQARAQAVFEPCYMFRIEPDEPTRKSRWIYSLQTMMDSLAPYLPAR</sequence>
<dbReference type="Pfam" id="PF00580">
    <property type="entry name" value="UvrD-helicase"/>
    <property type="match status" value="1"/>
</dbReference>
<evidence type="ECO:0000256" key="7">
    <source>
        <dbReference type="ARBA" id="ARBA00034808"/>
    </source>
</evidence>
<evidence type="ECO:0000256" key="2">
    <source>
        <dbReference type="ARBA" id="ARBA00022801"/>
    </source>
</evidence>
<dbReference type="SUPFAM" id="SSF52540">
    <property type="entry name" value="P-loop containing nucleoside triphosphate hydrolases"/>
    <property type="match status" value="1"/>
</dbReference>
<comment type="catalytic activity">
    <reaction evidence="8">
        <text>ATP + H2O = ADP + phosphate + H(+)</text>
        <dbReference type="Rhea" id="RHEA:13065"/>
        <dbReference type="ChEBI" id="CHEBI:15377"/>
        <dbReference type="ChEBI" id="CHEBI:15378"/>
        <dbReference type="ChEBI" id="CHEBI:30616"/>
        <dbReference type="ChEBI" id="CHEBI:43474"/>
        <dbReference type="ChEBI" id="CHEBI:456216"/>
        <dbReference type="EC" id="5.6.2.4"/>
    </reaction>
</comment>
<keyword evidence="4" id="KW-0067">ATP-binding</keyword>
<name>A0AAE0FT51_9CHLO</name>
<keyword evidence="2" id="KW-0378">Hydrolase</keyword>
<dbReference type="GO" id="GO:0005524">
    <property type="term" value="F:ATP binding"/>
    <property type="evidence" value="ECO:0007669"/>
    <property type="project" value="UniProtKB-KW"/>
</dbReference>
<evidence type="ECO:0000259" key="10">
    <source>
        <dbReference type="Pfam" id="PF13361"/>
    </source>
</evidence>
<dbReference type="EC" id="5.6.2.4" evidence="7"/>
<keyword evidence="3" id="KW-0347">Helicase</keyword>
<evidence type="ECO:0000256" key="4">
    <source>
        <dbReference type="ARBA" id="ARBA00022840"/>
    </source>
</evidence>
<evidence type="ECO:0000313" key="11">
    <source>
        <dbReference type="EMBL" id="KAK3265529.1"/>
    </source>
</evidence>
<dbReference type="GO" id="GO:0005634">
    <property type="term" value="C:nucleus"/>
    <property type="evidence" value="ECO:0007669"/>
    <property type="project" value="TreeGrafter"/>
</dbReference>
<evidence type="ECO:0000256" key="8">
    <source>
        <dbReference type="ARBA" id="ARBA00048988"/>
    </source>
</evidence>
<gene>
    <name evidence="11" type="ORF">CYMTET_25791</name>
</gene>
<proteinExistence type="predicted"/>
<dbReference type="GO" id="GO:0000725">
    <property type="term" value="P:recombinational repair"/>
    <property type="evidence" value="ECO:0007669"/>
    <property type="project" value="TreeGrafter"/>
</dbReference>
<dbReference type="AlphaFoldDB" id="A0AAE0FT51"/>
<keyword evidence="1" id="KW-0547">Nucleotide-binding</keyword>
<protein>
    <recommendedName>
        <fullName evidence="7">DNA 3'-5' helicase</fullName>
        <ecNumber evidence="7">5.6.2.4</ecNumber>
    </recommendedName>
</protein>
<dbReference type="GO" id="GO:0016787">
    <property type="term" value="F:hydrolase activity"/>
    <property type="evidence" value="ECO:0007669"/>
    <property type="project" value="UniProtKB-KW"/>
</dbReference>
<dbReference type="PANTHER" id="PTHR11070:SF2">
    <property type="entry name" value="ATP-DEPENDENT DNA HELICASE SRS2"/>
    <property type="match status" value="1"/>
</dbReference>
<reference evidence="11 12" key="1">
    <citation type="journal article" date="2015" name="Genome Biol. Evol.">
        <title>Comparative Genomics of a Bacterivorous Green Alga Reveals Evolutionary Causalities and Consequences of Phago-Mixotrophic Mode of Nutrition.</title>
        <authorList>
            <person name="Burns J.A."/>
            <person name="Paasch A."/>
            <person name="Narechania A."/>
            <person name="Kim E."/>
        </authorList>
    </citation>
    <scope>NUCLEOTIDE SEQUENCE [LARGE SCALE GENOMIC DNA]</scope>
    <source>
        <strain evidence="11 12">PLY_AMNH</strain>
    </source>
</reference>
<dbReference type="Gene3D" id="3.40.50.300">
    <property type="entry name" value="P-loop containing nucleotide triphosphate hydrolases"/>
    <property type="match status" value="2"/>
</dbReference>
<evidence type="ECO:0000256" key="6">
    <source>
        <dbReference type="ARBA" id="ARBA00034617"/>
    </source>
</evidence>
<keyword evidence="12" id="KW-1185">Reference proteome</keyword>
<dbReference type="GO" id="GO:0043138">
    <property type="term" value="F:3'-5' DNA helicase activity"/>
    <property type="evidence" value="ECO:0007669"/>
    <property type="project" value="UniProtKB-EC"/>
</dbReference>
<comment type="catalytic activity">
    <reaction evidence="6">
        <text>Couples ATP hydrolysis with the unwinding of duplex DNA by translocating in the 3'-5' direction.</text>
        <dbReference type="EC" id="5.6.2.4"/>
    </reaction>
</comment>
<dbReference type="EMBL" id="LGRX02013855">
    <property type="protein sequence ID" value="KAK3265529.1"/>
    <property type="molecule type" value="Genomic_DNA"/>
</dbReference>
<dbReference type="GO" id="GO:0003677">
    <property type="term" value="F:DNA binding"/>
    <property type="evidence" value="ECO:0007669"/>
    <property type="project" value="InterPro"/>
</dbReference>
<feature type="domain" description="UvrD-like helicase C-terminal" evidence="10">
    <location>
        <begin position="396"/>
        <end position="472"/>
    </location>
</feature>
<evidence type="ECO:0000256" key="3">
    <source>
        <dbReference type="ARBA" id="ARBA00022806"/>
    </source>
</evidence>